<proteinExistence type="predicted"/>
<dbReference type="SUPFAM" id="SSF53335">
    <property type="entry name" value="S-adenosyl-L-methionine-dependent methyltransferases"/>
    <property type="match status" value="1"/>
</dbReference>
<keyword evidence="2" id="KW-0808">Transferase</keyword>
<dbReference type="Pfam" id="PF13847">
    <property type="entry name" value="Methyltransf_31"/>
    <property type="match status" value="1"/>
</dbReference>
<dbReference type="EMBL" id="FXTH01000008">
    <property type="protein sequence ID" value="SMO66370.1"/>
    <property type="molecule type" value="Genomic_DNA"/>
</dbReference>
<dbReference type="Gene3D" id="3.40.50.150">
    <property type="entry name" value="Vaccinia Virus protein VP39"/>
    <property type="match status" value="1"/>
</dbReference>
<organism evidence="2 3">
    <name type="scientific">Fodinibius sediminis</name>
    <dbReference type="NCBI Taxonomy" id="1214077"/>
    <lineage>
        <taxon>Bacteria</taxon>
        <taxon>Pseudomonadati</taxon>
        <taxon>Balneolota</taxon>
        <taxon>Balneolia</taxon>
        <taxon>Balneolales</taxon>
        <taxon>Balneolaceae</taxon>
        <taxon>Fodinibius</taxon>
    </lineage>
</organism>
<dbReference type="Gene3D" id="2.20.25.110">
    <property type="entry name" value="S-adenosyl-L-methionine-dependent methyltransferases"/>
    <property type="match status" value="1"/>
</dbReference>
<sequence length="247" mass="28632">MDWFEEWFDSPLYEKLYADRDEDEAARLIDLLERVLSLPAGSKILDLGCGRGRHAITLSQKGYQVTGIDLSEQAIATAREKSGHMGIEQIRFEVRDMRNPLPETFDAVFNLFTTFGYFESDEENAGVFDSVSQMLSPGGIFVVDYFNAQKVRSTIRPHEEGSFHGIHYDISRYIENDMVFKEITFSGDEVNDTKKYVERVKLYEKSWFEREMSKRNFSIDHVYGDYLGNDFDPDVSSRLLLVSHRQK</sequence>
<dbReference type="InterPro" id="IPR025714">
    <property type="entry name" value="Methyltranfer_dom"/>
</dbReference>
<gene>
    <name evidence="2" type="ORF">SAMN06265218_108107</name>
</gene>
<dbReference type="PANTHER" id="PTHR43861:SF1">
    <property type="entry name" value="TRANS-ACONITATE 2-METHYLTRANSFERASE"/>
    <property type="match status" value="1"/>
</dbReference>
<protein>
    <submittedName>
        <fullName evidence="2">Methyltransferase domain-containing protein</fullName>
    </submittedName>
</protein>
<dbReference type="GO" id="GO:0032259">
    <property type="term" value="P:methylation"/>
    <property type="evidence" value="ECO:0007669"/>
    <property type="project" value="UniProtKB-KW"/>
</dbReference>
<reference evidence="2 3" key="1">
    <citation type="submission" date="2017-05" db="EMBL/GenBank/DDBJ databases">
        <authorList>
            <person name="Varghese N."/>
            <person name="Submissions S."/>
        </authorList>
    </citation>
    <scope>NUCLEOTIDE SEQUENCE [LARGE SCALE GENOMIC DNA]</scope>
    <source>
        <strain evidence="2 3">DSM 21194</strain>
    </source>
</reference>
<evidence type="ECO:0000313" key="3">
    <source>
        <dbReference type="Proteomes" id="UP000317593"/>
    </source>
</evidence>
<keyword evidence="3" id="KW-1185">Reference proteome</keyword>
<dbReference type="RefSeq" id="WP_142714531.1">
    <property type="nucleotide sequence ID" value="NZ_FXTH01000008.1"/>
</dbReference>
<evidence type="ECO:0000313" key="2">
    <source>
        <dbReference type="EMBL" id="SMO66370.1"/>
    </source>
</evidence>
<name>A0A521D673_9BACT</name>
<evidence type="ECO:0000259" key="1">
    <source>
        <dbReference type="Pfam" id="PF13847"/>
    </source>
</evidence>
<dbReference type="GO" id="GO:0008168">
    <property type="term" value="F:methyltransferase activity"/>
    <property type="evidence" value="ECO:0007669"/>
    <property type="project" value="UniProtKB-KW"/>
</dbReference>
<dbReference type="AlphaFoldDB" id="A0A521D673"/>
<dbReference type="OrthoDB" id="9811589at2"/>
<dbReference type="PANTHER" id="PTHR43861">
    <property type="entry name" value="TRANS-ACONITATE 2-METHYLTRANSFERASE-RELATED"/>
    <property type="match status" value="1"/>
</dbReference>
<dbReference type="InterPro" id="IPR029063">
    <property type="entry name" value="SAM-dependent_MTases_sf"/>
</dbReference>
<dbReference type="CDD" id="cd02440">
    <property type="entry name" value="AdoMet_MTases"/>
    <property type="match status" value="1"/>
</dbReference>
<feature type="domain" description="Methyltransferase" evidence="1">
    <location>
        <begin position="41"/>
        <end position="150"/>
    </location>
</feature>
<keyword evidence="2" id="KW-0489">Methyltransferase</keyword>
<accession>A0A521D673</accession>
<dbReference type="Proteomes" id="UP000317593">
    <property type="component" value="Unassembled WGS sequence"/>
</dbReference>